<organism evidence="1 2">
    <name type="scientific">Anncaliia algerae PRA339</name>
    <dbReference type="NCBI Taxonomy" id="1288291"/>
    <lineage>
        <taxon>Eukaryota</taxon>
        <taxon>Fungi</taxon>
        <taxon>Fungi incertae sedis</taxon>
        <taxon>Microsporidia</taxon>
        <taxon>Tubulinosematoidea</taxon>
        <taxon>Tubulinosematidae</taxon>
        <taxon>Anncaliia</taxon>
    </lineage>
</organism>
<protein>
    <submittedName>
        <fullName evidence="1">Uncharacterized protein</fullName>
    </submittedName>
</protein>
<evidence type="ECO:0000313" key="1">
    <source>
        <dbReference type="EMBL" id="KCZ82214.1"/>
    </source>
</evidence>
<gene>
    <name evidence="1" type="ORF">H312_00237</name>
</gene>
<dbReference type="VEuPathDB" id="MicrosporidiaDB:H312_00237"/>
<evidence type="ECO:0000313" key="2">
    <source>
        <dbReference type="Proteomes" id="UP000030655"/>
    </source>
</evidence>
<dbReference type="EMBL" id="KK365131">
    <property type="protein sequence ID" value="KCZ82214.1"/>
    <property type="molecule type" value="Genomic_DNA"/>
</dbReference>
<dbReference type="AlphaFoldDB" id="A0A059F5F1"/>
<reference evidence="2" key="1">
    <citation type="submission" date="2013-02" db="EMBL/GenBank/DDBJ databases">
        <authorList>
            <consortium name="The Broad Institute Genome Sequencing Platform"/>
            <person name="Cuomo C."/>
            <person name="Becnel J."/>
            <person name="Sanscrainte N."/>
            <person name="Walker B."/>
            <person name="Young S.K."/>
            <person name="Zeng Q."/>
            <person name="Gargeya S."/>
            <person name="Fitzgerald M."/>
            <person name="Haas B."/>
            <person name="Abouelleil A."/>
            <person name="Alvarado L."/>
            <person name="Arachchi H.M."/>
            <person name="Berlin A.M."/>
            <person name="Chapman S.B."/>
            <person name="Dewar J."/>
            <person name="Goldberg J."/>
            <person name="Griggs A."/>
            <person name="Gujja S."/>
            <person name="Hansen M."/>
            <person name="Howarth C."/>
            <person name="Imamovic A."/>
            <person name="Larimer J."/>
            <person name="McCowan C."/>
            <person name="Murphy C."/>
            <person name="Neiman D."/>
            <person name="Pearson M."/>
            <person name="Priest M."/>
            <person name="Roberts A."/>
            <person name="Saif S."/>
            <person name="Shea T."/>
            <person name="Sisk P."/>
            <person name="Sykes S."/>
            <person name="Wortman J."/>
            <person name="Nusbaum C."/>
            <person name="Birren B."/>
        </authorList>
    </citation>
    <scope>NUCLEOTIDE SEQUENCE [LARGE SCALE GENOMIC DNA]</scope>
    <source>
        <strain evidence="2">PRA339</strain>
    </source>
</reference>
<dbReference type="Proteomes" id="UP000030655">
    <property type="component" value="Unassembled WGS sequence"/>
</dbReference>
<accession>A0A059F5F1</accession>
<name>A0A059F5F1_9MICR</name>
<sequence length="110" mass="13421">MENKNTRSIKQPKVEKYNEKKTLQRFLNSPMGISFLTEKANDAKINNFVQNKRKKYSYEKIINEVLDFYFTWSENIPIRRDGLCYYEMFKVIEKNCDEKEVRELFNYLIK</sequence>
<dbReference type="HOGENOM" id="CLU_165614_0_0_1"/>
<keyword evidence="2" id="KW-1185">Reference proteome</keyword>
<proteinExistence type="predicted"/>
<dbReference type="OrthoDB" id="2191220at2759"/>
<reference evidence="1 2" key="2">
    <citation type="submission" date="2014-03" db="EMBL/GenBank/DDBJ databases">
        <title>The Genome Sequence of Anncaliia algerae insect isolate PRA339.</title>
        <authorList>
            <consortium name="The Broad Institute Genome Sequencing Platform"/>
            <consortium name="The Broad Institute Genome Sequencing Center for Infectious Disease"/>
            <person name="Cuomo C."/>
            <person name="Becnel J."/>
            <person name="Sanscrainte N."/>
            <person name="Walker B."/>
            <person name="Young S.K."/>
            <person name="Zeng Q."/>
            <person name="Gargeya S."/>
            <person name="Fitzgerald M."/>
            <person name="Haas B."/>
            <person name="Abouelleil A."/>
            <person name="Alvarado L."/>
            <person name="Arachchi H.M."/>
            <person name="Berlin A.M."/>
            <person name="Chapman S.B."/>
            <person name="Dewar J."/>
            <person name="Goldberg J."/>
            <person name="Griggs A."/>
            <person name="Gujja S."/>
            <person name="Hansen M."/>
            <person name="Howarth C."/>
            <person name="Imamovic A."/>
            <person name="Larimer J."/>
            <person name="McCowan C."/>
            <person name="Murphy C."/>
            <person name="Neiman D."/>
            <person name="Pearson M."/>
            <person name="Priest M."/>
            <person name="Roberts A."/>
            <person name="Saif S."/>
            <person name="Shea T."/>
            <person name="Sisk P."/>
            <person name="Sykes S."/>
            <person name="Wortman J."/>
            <person name="Nusbaum C."/>
            <person name="Birren B."/>
        </authorList>
    </citation>
    <scope>NUCLEOTIDE SEQUENCE [LARGE SCALE GENOMIC DNA]</scope>
    <source>
        <strain evidence="1 2">PRA339</strain>
    </source>
</reference>